<feature type="transmembrane region" description="Helical" evidence="2">
    <location>
        <begin position="525"/>
        <end position="545"/>
    </location>
</feature>
<evidence type="ECO:0000256" key="1">
    <source>
        <dbReference type="SAM" id="MobiDB-lite"/>
    </source>
</evidence>
<feature type="transmembrane region" description="Helical" evidence="2">
    <location>
        <begin position="65"/>
        <end position="83"/>
    </location>
</feature>
<evidence type="ECO:0000256" key="2">
    <source>
        <dbReference type="SAM" id="Phobius"/>
    </source>
</evidence>
<sequence length="726" mass="82664">MEPEIFGHTFNNFSNPHWESEPTRRGTFGILSTCIITLGLCVWTAIHLNVPDFNDGISKRLLRKVGWLVLGLFSPELIAYTAFQQYTRAKSVVNTMNSDHGYRVTDRNFWKAMLSRICWLRNKSPPDQEQNSSSQSQPLPSQSQASSSGGKWTMTHGFFVAMGGIVIQIRDDNEINEAESDNIVLNFFPAPTPTKKQAPRPRTVLTLTPEGAECLKRAGEDTSRLIPEIPLREIEDKSKGSAFAKTLVCIQASWFCIQCLARFFQGLSISLLELNTFGHAICTLFIYALWWHKPLDITEPERVNYRPNAADGRHTAQHLAAMCTKSKLGHRYAEVDFLDPENNTFEFRVQFGRWKPPHINSLTCLYTAYSVGKNVIDLLKQSIVYTLLAAREISVQFPSKRLFTYVHVLTRNSAPDIPDRGFLVVHQPPDLSSNIWSSRGCFAIIRNLTGDNEPPPEWHSKHLGFYPDMNPDFALYRSYSIPLLYSDLRRWQLALEYGCKNDIPRDPFTDRVRNLPRFDNFGQNLPLLLGFGFVGLIYGGLHCVAWNAPFVSELERILWKLSSIVITATGLVAALLLVWTKSPPVLYPGKFFNRLWDTTDPIYGVFDLAAKKLKRCLELVSKGLEAMEKQCKAKREERGGGNRSEEEHQTILLWYTAVLFHVLARRSIYLLHFLMKASLDITIALCCILYVLARLYLVVISFINLAFLPDEAYTLVQWARYVPHVG</sequence>
<dbReference type="EMBL" id="JAVLET010000004">
    <property type="protein sequence ID" value="KAL0471184.1"/>
    <property type="molecule type" value="Genomic_DNA"/>
</dbReference>
<gene>
    <name evidence="3" type="ORF">QR685DRAFT_498498</name>
</gene>
<keyword evidence="2" id="KW-0812">Transmembrane</keyword>
<feature type="transmembrane region" description="Helical" evidence="2">
    <location>
        <begin position="26"/>
        <end position="45"/>
    </location>
</feature>
<proteinExistence type="predicted"/>
<organism evidence="3 4">
    <name type="scientific">Neurospora intermedia</name>
    <dbReference type="NCBI Taxonomy" id="5142"/>
    <lineage>
        <taxon>Eukaryota</taxon>
        <taxon>Fungi</taxon>
        <taxon>Dikarya</taxon>
        <taxon>Ascomycota</taxon>
        <taxon>Pezizomycotina</taxon>
        <taxon>Sordariomycetes</taxon>
        <taxon>Sordariomycetidae</taxon>
        <taxon>Sordariales</taxon>
        <taxon>Sordariaceae</taxon>
        <taxon>Neurospora</taxon>
    </lineage>
</organism>
<evidence type="ECO:0000313" key="3">
    <source>
        <dbReference type="EMBL" id="KAL0471184.1"/>
    </source>
</evidence>
<reference evidence="3 4" key="1">
    <citation type="submission" date="2023-09" db="EMBL/GenBank/DDBJ databases">
        <title>Multi-omics analysis of a traditional fermented food reveals byproduct-associated fungal strains for waste-to-food upcycling.</title>
        <authorList>
            <consortium name="Lawrence Berkeley National Laboratory"/>
            <person name="Rekdal V.M."/>
            <person name="Villalobos-Escobedo J.M."/>
            <person name="Rodriguez-Valeron N."/>
            <person name="Garcia M.O."/>
            <person name="Vasquez D.P."/>
            <person name="Damayanti I."/>
            <person name="Sorensen P.M."/>
            <person name="Baidoo E.E."/>
            <person name="De Carvalho A.C."/>
            <person name="Riley R."/>
            <person name="Lipzen A."/>
            <person name="He G."/>
            <person name="Yan M."/>
            <person name="Haridas S."/>
            <person name="Daum C."/>
            <person name="Yoshinaga Y."/>
            <person name="Ng V."/>
            <person name="Grigoriev I.V."/>
            <person name="Munk R."/>
            <person name="Nuraida L."/>
            <person name="Wijaya C.H."/>
            <person name="Morales P.-C."/>
            <person name="Keasling J.D."/>
        </authorList>
    </citation>
    <scope>NUCLEOTIDE SEQUENCE [LARGE SCALE GENOMIC DNA]</scope>
    <source>
        <strain evidence="3 4">FGSC 2613</strain>
    </source>
</reference>
<feature type="transmembrane region" description="Helical" evidence="2">
    <location>
        <begin position="652"/>
        <end position="671"/>
    </location>
</feature>
<feature type="compositionally biased region" description="Low complexity" evidence="1">
    <location>
        <begin position="125"/>
        <end position="148"/>
    </location>
</feature>
<dbReference type="PANTHER" id="PTHR35043">
    <property type="entry name" value="TRANSCRIPTION FACTOR DOMAIN-CONTAINING PROTEIN"/>
    <property type="match status" value="1"/>
</dbReference>
<comment type="caution">
    <text evidence="3">The sequence shown here is derived from an EMBL/GenBank/DDBJ whole genome shotgun (WGS) entry which is preliminary data.</text>
</comment>
<keyword evidence="2" id="KW-0472">Membrane</keyword>
<dbReference type="Proteomes" id="UP001451303">
    <property type="component" value="Unassembled WGS sequence"/>
</dbReference>
<feature type="region of interest" description="Disordered" evidence="1">
    <location>
        <begin position="124"/>
        <end position="150"/>
    </location>
</feature>
<protein>
    <submittedName>
        <fullName evidence="3">Uncharacterized protein</fullName>
    </submittedName>
</protein>
<keyword evidence="4" id="KW-1185">Reference proteome</keyword>
<dbReference type="PANTHER" id="PTHR35043:SF9">
    <property type="match status" value="1"/>
</dbReference>
<evidence type="ECO:0000313" key="4">
    <source>
        <dbReference type="Proteomes" id="UP001451303"/>
    </source>
</evidence>
<feature type="transmembrane region" description="Helical" evidence="2">
    <location>
        <begin position="683"/>
        <end position="708"/>
    </location>
</feature>
<keyword evidence="2" id="KW-1133">Transmembrane helix</keyword>
<feature type="transmembrane region" description="Helical" evidence="2">
    <location>
        <begin position="557"/>
        <end position="579"/>
    </location>
</feature>
<accession>A0ABR3DEZ9</accession>
<name>A0ABR3DEZ9_NEUIN</name>